<dbReference type="STRING" id="542762.A0A4S4ENX4"/>
<evidence type="ECO:0000259" key="17">
    <source>
        <dbReference type="PROSITE" id="PS50102"/>
    </source>
</evidence>
<dbReference type="GO" id="GO:0046872">
    <property type="term" value="F:metal ion binding"/>
    <property type="evidence" value="ECO:0007669"/>
    <property type="project" value="UniProtKB-KW"/>
</dbReference>
<dbReference type="Pfam" id="PF00076">
    <property type="entry name" value="RRM_1"/>
    <property type="match status" value="2"/>
</dbReference>
<keyword evidence="11" id="KW-0482">Metalloprotease</keyword>
<comment type="subcellular location">
    <subcellularLocation>
        <location evidence="3">Mitochondrion</location>
    </subcellularLocation>
</comment>
<feature type="region of interest" description="Disordered" evidence="16">
    <location>
        <begin position="1080"/>
        <end position="1099"/>
    </location>
</feature>
<name>A0A4S4ENX4_CAMSN</name>
<dbReference type="InterPro" id="IPR007863">
    <property type="entry name" value="Peptidase_M16_C"/>
</dbReference>
<dbReference type="InterPro" id="IPR012677">
    <property type="entry name" value="Nucleotide-bd_a/b_plait_sf"/>
</dbReference>
<evidence type="ECO:0000256" key="8">
    <source>
        <dbReference type="ARBA" id="ARBA00022801"/>
    </source>
</evidence>
<dbReference type="Proteomes" id="UP000306102">
    <property type="component" value="Unassembled WGS sequence"/>
</dbReference>
<dbReference type="EC" id="3.4.24.64" evidence="5"/>
<dbReference type="GO" id="GO:0003723">
    <property type="term" value="F:RNA binding"/>
    <property type="evidence" value="ECO:0007669"/>
    <property type="project" value="UniProtKB-UniRule"/>
</dbReference>
<evidence type="ECO:0000256" key="6">
    <source>
        <dbReference type="ARBA" id="ARBA00022670"/>
    </source>
</evidence>
<evidence type="ECO:0000256" key="14">
    <source>
        <dbReference type="PROSITE-ProRule" id="PRU00176"/>
    </source>
</evidence>
<comment type="similarity">
    <text evidence="4 15">Belongs to the peptidase M16 family.</text>
</comment>
<comment type="cofactor">
    <cofactor evidence="2">
        <name>Zn(2+)</name>
        <dbReference type="ChEBI" id="CHEBI:29105"/>
    </cofactor>
</comment>
<keyword evidence="9" id="KW-0862">Zinc</keyword>
<feature type="compositionally biased region" description="Pro residues" evidence="16">
    <location>
        <begin position="34"/>
        <end position="46"/>
    </location>
</feature>
<sequence length="1153" mass="127723">MAIRHLLTLARRSHSPLTHTLRPFSTSSAVSATAPPPPTPSPPPPNVMIYDRFAESVKHKLKQLDNPDHRFLKHNSPHPTLTDHTSILATPLTRVTTLPNGLRVATESTLASKTATVGVWIDAGSRFETDETNGAAHFLEHMIFKGTEKRTPRELEEEIENMGGHLNAYTSREQTTYYAKVMDKDVPRALDILADILQNSKFDEKRISRERDVILREMEEVEGQTEEVIFDHLHATAFQHTPLGRTILGPAQNVRTITKDHLQKYILTHYTTSRMVIAASGAVKHEDLVEQVKKLFTKLSSDPTTTSELVAKEPAIFTGSEVRIIDDDMPLAQFAVAFNGAPWMDPDSIALMVMQSMLGSWNKHAGGGKHMGSELAQRVGINEIAESMMAFNTNYKDTGLFGVYAIAKPDCVDDLAYAIMYELSKLCYRVSEADVTRARNQLKSALLLHLDGTSPIAEDIGRQLLTYGRRIPYAELFARIDAVDASTVKRVANRFIFDQDVAIAAMGPIQGLPDYNWFRRRTYWLRFSFDSPVPALLLQSEFPFPDESSAGSSFNGPSNCHVTNGLVYASFFGAVKNMQSEVQRFLLVVCPVVQPKARFMSGTPGHFSECGPIPKYIYPSKVFSTCGEIMEVRLITDQKGNSKGYCFIRFAMKEAADKAVKEKSGITLDEKKIGVLPSNEQNSLYLGNLHKDWSADEFDKIVRQAFPDVVSVDLARPFSSGDTPLGQKQQNRGFAIVKFSSHAAAARAYRLGSNSDFLLAANCHPAVEWAEEEPEVDPEELAKTKIAFVRNFPTDADENYLKRLFEPLGKLDRVVLSKKSRSPVGFVHFSKRSDLDNAITEMNGKAVQGPNGGPSFKLLVEVARPIGKSKKRARDDPQIKPASKISSHSKFSKDEQIFSTSGGLKSGAQEMKYSLEEPLVADPYEAAVVSLPVAVKERLLRILRLGIATRFDISIQSLTSLKELPESSAISILDQFMLSGADRLNKGEYLAALISRGQHQVDRLGLNHHALNLSRIDDITSKELQLSSFSSRVHHSAVDPLSSRMGTTMSGYGTYASRYSSPFSTHSLSTSRVGFGRMEETSPVPLHRTPASSTSYGKVGLDSTPISSAASDRQPTRAQVRFDPFTGEPYKFDPFTGEPIVPESITRRFGSPY</sequence>
<evidence type="ECO:0000256" key="12">
    <source>
        <dbReference type="ARBA" id="ARBA00023128"/>
    </source>
</evidence>
<evidence type="ECO:0000256" key="3">
    <source>
        <dbReference type="ARBA" id="ARBA00004173"/>
    </source>
</evidence>
<dbReference type="GO" id="GO:0005759">
    <property type="term" value="C:mitochondrial matrix"/>
    <property type="evidence" value="ECO:0007669"/>
    <property type="project" value="UniProtKB-ARBA"/>
</dbReference>
<feature type="domain" description="RRM" evidence="17">
    <location>
        <begin position="682"/>
        <end position="772"/>
    </location>
</feature>
<dbReference type="GO" id="GO:0006508">
    <property type="term" value="P:proteolysis"/>
    <property type="evidence" value="ECO:0007669"/>
    <property type="project" value="UniProtKB-KW"/>
</dbReference>
<keyword evidence="8" id="KW-0378">Hydrolase</keyword>
<evidence type="ECO:0000256" key="4">
    <source>
        <dbReference type="ARBA" id="ARBA00007261"/>
    </source>
</evidence>
<feature type="domain" description="RRM" evidence="17">
    <location>
        <begin position="621"/>
        <end position="680"/>
    </location>
</feature>
<dbReference type="CDD" id="cd00590">
    <property type="entry name" value="RRM_SF"/>
    <property type="match status" value="2"/>
</dbReference>
<dbReference type="Gene3D" id="3.30.830.10">
    <property type="entry name" value="Metalloenzyme, LuxS/M16 peptidase-like"/>
    <property type="match status" value="2"/>
</dbReference>
<dbReference type="InterPro" id="IPR011765">
    <property type="entry name" value="Pept_M16_N"/>
</dbReference>
<dbReference type="InterPro" id="IPR041337">
    <property type="entry name" value="hnRNP_Q_AcD"/>
</dbReference>
<evidence type="ECO:0000256" key="7">
    <source>
        <dbReference type="ARBA" id="ARBA00022723"/>
    </source>
</evidence>
<evidence type="ECO:0000313" key="18">
    <source>
        <dbReference type="EMBL" id="THG17925.1"/>
    </source>
</evidence>
<dbReference type="EMBL" id="SDRB02003364">
    <property type="protein sequence ID" value="THG17925.1"/>
    <property type="molecule type" value="Genomic_DNA"/>
</dbReference>
<feature type="domain" description="RRM" evidence="17">
    <location>
        <begin position="785"/>
        <end position="865"/>
    </location>
</feature>
<dbReference type="InterPro" id="IPR001431">
    <property type="entry name" value="Pept_M16_Zn_BS"/>
</dbReference>
<evidence type="ECO:0000256" key="10">
    <source>
        <dbReference type="ARBA" id="ARBA00022946"/>
    </source>
</evidence>
<dbReference type="InterPro" id="IPR000504">
    <property type="entry name" value="RRM_dom"/>
</dbReference>
<dbReference type="SUPFAM" id="SSF63411">
    <property type="entry name" value="LuxS/MPP-like metallohydrolase"/>
    <property type="match status" value="2"/>
</dbReference>
<dbReference type="FunFam" id="3.30.830.10:FF:000001">
    <property type="entry name" value="Mitochondrial-processing peptidase subunit beta, mitochondrial"/>
    <property type="match status" value="1"/>
</dbReference>
<proteinExistence type="inferred from homology"/>
<evidence type="ECO:0000256" key="2">
    <source>
        <dbReference type="ARBA" id="ARBA00001947"/>
    </source>
</evidence>
<evidence type="ECO:0000256" key="9">
    <source>
        <dbReference type="ARBA" id="ARBA00022833"/>
    </source>
</evidence>
<dbReference type="InterPro" id="IPR011249">
    <property type="entry name" value="Metalloenz_LuxS/M16"/>
</dbReference>
<dbReference type="PANTHER" id="PTHR11851:SF149">
    <property type="entry name" value="GH01077P"/>
    <property type="match status" value="1"/>
</dbReference>
<dbReference type="PANTHER" id="PTHR11851">
    <property type="entry name" value="METALLOPROTEASE"/>
    <property type="match status" value="1"/>
</dbReference>
<dbReference type="Pfam" id="PF18360">
    <property type="entry name" value="hnRNP_Q_AcD"/>
    <property type="match status" value="1"/>
</dbReference>
<dbReference type="Pfam" id="PF00675">
    <property type="entry name" value="Peptidase_M16"/>
    <property type="match status" value="1"/>
</dbReference>
<dbReference type="InterPro" id="IPR050361">
    <property type="entry name" value="MPP/UQCRC_Complex"/>
</dbReference>
<feature type="region of interest" description="Disordered" evidence="16">
    <location>
        <begin position="18"/>
        <end position="46"/>
    </location>
</feature>
<evidence type="ECO:0000313" key="19">
    <source>
        <dbReference type="Proteomes" id="UP000306102"/>
    </source>
</evidence>
<dbReference type="Pfam" id="PF05193">
    <property type="entry name" value="Peptidase_M16_C"/>
    <property type="match status" value="1"/>
</dbReference>
<keyword evidence="12" id="KW-0496">Mitochondrion</keyword>
<evidence type="ECO:0000256" key="16">
    <source>
        <dbReference type="SAM" id="MobiDB-lite"/>
    </source>
</evidence>
<dbReference type="SUPFAM" id="SSF54928">
    <property type="entry name" value="RNA-binding domain, RBD"/>
    <property type="match status" value="2"/>
</dbReference>
<comment type="catalytic activity">
    <reaction evidence="1">
        <text>Release of N-terminal transit peptides from precursor proteins imported into the mitochondrion, typically with Arg in position P2.</text>
        <dbReference type="EC" id="3.4.24.64"/>
    </reaction>
</comment>
<gene>
    <name evidence="18" type="ORF">TEA_009800</name>
</gene>
<evidence type="ECO:0000256" key="15">
    <source>
        <dbReference type="RuleBase" id="RU004447"/>
    </source>
</evidence>
<evidence type="ECO:0000256" key="13">
    <source>
        <dbReference type="ARBA" id="ARBA00031018"/>
    </source>
</evidence>
<keyword evidence="6" id="KW-0645">Protease</keyword>
<keyword evidence="14" id="KW-0694">RNA-binding</keyword>
<dbReference type="CDD" id="cd21039">
    <property type="entry name" value="NURR"/>
    <property type="match status" value="1"/>
</dbReference>
<dbReference type="GO" id="GO:0004222">
    <property type="term" value="F:metalloendopeptidase activity"/>
    <property type="evidence" value="ECO:0007669"/>
    <property type="project" value="UniProtKB-EC"/>
</dbReference>
<dbReference type="FunFam" id="3.30.830.10:FF:000002">
    <property type="entry name" value="Mitochondrial-processing peptidase subunit beta"/>
    <property type="match status" value="1"/>
</dbReference>
<protein>
    <recommendedName>
        <fullName evidence="5">mitochondrial processing peptidase</fullName>
        <ecNumber evidence="5">3.4.24.64</ecNumber>
    </recommendedName>
    <alternativeName>
        <fullName evidence="13">Beta-MPP</fullName>
    </alternativeName>
</protein>
<feature type="compositionally biased region" description="Low complexity" evidence="16">
    <location>
        <begin position="23"/>
        <end position="33"/>
    </location>
</feature>
<dbReference type="SMART" id="SM00360">
    <property type="entry name" value="RRM"/>
    <property type="match status" value="3"/>
</dbReference>
<dbReference type="Gene3D" id="3.30.70.330">
    <property type="match status" value="3"/>
</dbReference>
<evidence type="ECO:0000256" key="11">
    <source>
        <dbReference type="ARBA" id="ARBA00023049"/>
    </source>
</evidence>
<dbReference type="AlphaFoldDB" id="A0A4S4ENX4"/>
<comment type="caution">
    <text evidence="18">The sequence shown here is derived from an EMBL/GenBank/DDBJ whole genome shotgun (WGS) entry which is preliminary data.</text>
</comment>
<dbReference type="PROSITE" id="PS50102">
    <property type="entry name" value="RRM"/>
    <property type="match status" value="3"/>
</dbReference>
<keyword evidence="19" id="KW-1185">Reference proteome</keyword>
<keyword evidence="10" id="KW-0809">Transit peptide</keyword>
<evidence type="ECO:0000256" key="1">
    <source>
        <dbReference type="ARBA" id="ARBA00001098"/>
    </source>
</evidence>
<dbReference type="PROSITE" id="PS00143">
    <property type="entry name" value="INSULINASE"/>
    <property type="match status" value="1"/>
</dbReference>
<reference evidence="18 19" key="1">
    <citation type="journal article" date="2018" name="Proc. Natl. Acad. Sci. U.S.A.">
        <title>Draft genome sequence of Camellia sinensis var. sinensis provides insights into the evolution of the tea genome and tea quality.</title>
        <authorList>
            <person name="Wei C."/>
            <person name="Yang H."/>
            <person name="Wang S."/>
            <person name="Zhao J."/>
            <person name="Liu C."/>
            <person name="Gao L."/>
            <person name="Xia E."/>
            <person name="Lu Y."/>
            <person name="Tai Y."/>
            <person name="She G."/>
            <person name="Sun J."/>
            <person name="Cao H."/>
            <person name="Tong W."/>
            <person name="Gao Q."/>
            <person name="Li Y."/>
            <person name="Deng W."/>
            <person name="Jiang X."/>
            <person name="Wang W."/>
            <person name="Chen Q."/>
            <person name="Zhang S."/>
            <person name="Li H."/>
            <person name="Wu J."/>
            <person name="Wang P."/>
            <person name="Li P."/>
            <person name="Shi C."/>
            <person name="Zheng F."/>
            <person name="Jian J."/>
            <person name="Huang B."/>
            <person name="Shan D."/>
            <person name="Shi M."/>
            <person name="Fang C."/>
            <person name="Yue Y."/>
            <person name="Li F."/>
            <person name="Li D."/>
            <person name="Wei S."/>
            <person name="Han B."/>
            <person name="Jiang C."/>
            <person name="Yin Y."/>
            <person name="Xia T."/>
            <person name="Zhang Z."/>
            <person name="Bennetzen J.L."/>
            <person name="Zhao S."/>
            <person name="Wan X."/>
        </authorList>
    </citation>
    <scope>NUCLEOTIDE SEQUENCE [LARGE SCALE GENOMIC DNA]</scope>
    <source>
        <strain evidence="19">cv. Shuchazao</strain>
        <tissue evidence="18">Leaf</tissue>
    </source>
</reference>
<organism evidence="18 19">
    <name type="scientific">Camellia sinensis var. sinensis</name>
    <name type="common">China tea</name>
    <dbReference type="NCBI Taxonomy" id="542762"/>
    <lineage>
        <taxon>Eukaryota</taxon>
        <taxon>Viridiplantae</taxon>
        <taxon>Streptophyta</taxon>
        <taxon>Embryophyta</taxon>
        <taxon>Tracheophyta</taxon>
        <taxon>Spermatophyta</taxon>
        <taxon>Magnoliopsida</taxon>
        <taxon>eudicotyledons</taxon>
        <taxon>Gunneridae</taxon>
        <taxon>Pentapetalae</taxon>
        <taxon>asterids</taxon>
        <taxon>Ericales</taxon>
        <taxon>Theaceae</taxon>
        <taxon>Camellia</taxon>
    </lineage>
</organism>
<keyword evidence="7" id="KW-0479">Metal-binding</keyword>
<accession>A0A4S4ENX4</accession>
<evidence type="ECO:0000256" key="5">
    <source>
        <dbReference type="ARBA" id="ARBA00012299"/>
    </source>
</evidence>
<dbReference type="InterPro" id="IPR035979">
    <property type="entry name" value="RBD_domain_sf"/>
</dbReference>